<dbReference type="Pfam" id="PF12833">
    <property type="entry name" value="HTH_18"/>
    <property type="match status" value="1"/>
</dbReference>
<dbReference type="AlphaFoldDB" id="A0A0H2M108"/>
<gene>
    <name evidence="2" type="ORF">VPARA_27860</name>
</gene>
<dbReference type="RefSeq" id="WP_047784948.1">
    <property type="nucleotide sequence ID" value="NZ_JZWI01000013.1"/>
</dbReference>
<feature type="domain" description="HTH araC/xylS-type" evidence="1">
    <location>
        <begin position="186"/>
        <end position="258"/>
    </location>
</feature>
<name>A0A0H2M108_VARPD</name>
<comment type="caution">
    <text evidence="2">The sequence shown here is derived from an EMBL/GenBank/DDBJ whole genome shotgun (WGS) entry which is preliminary data.</text>
</comment>
<evidence type="ECO:0000313" key="3">
    <source>
        <dbReference type="Proteomes" id="UP000035170"/>
    </source>
</evidence>
<proteinExistence type="predicted"/>
<dbReference type="EMBL" id="JZWI01000013">
    <property type="protein sequence ID" value="KLN56103.1"/>
    <property type="molecule type" value="Genomic_DNA"/>
</dbReference>
<dbReference type="Gene3D" id="1.10.10.60">
    <property type="entry name" value="Homeodomain-like"/>
    <property type="match status" value="1"/>
</dbReference>
<reference evidence="2 3" key="1">
    <citation type="submission" date="2015-03" db="EMBL/GenBank/DDBJ databases">
        <title>Genome sequence of Variovorax paradoxus TBEA6.</title>
        <authorList>
            <person name="Poehlein A."/>
            <person name="Schuldes J."/>
            <person name="Wuebbeler J.H."/>
            <person name="Hiessl S."/>
            <person name="Steinbuechel A."/>
            <person name="Daniel R."/>
        </authorList>
    </citation>
    <scope>NUCLEOTIDE SEQUENCE [LARGE SCALE GENOMIC DNA]</scope>
    <source>
        <strain evidence="2 3">TBEA6</strain>
    </source>
</reference>
<protein>
    <submittedName>
        <fullName evidence="2">Helix-turn-helix domain protein</fullName>
    </submittedName>
</protein>
<evidence type="ECO:0000259" key="1">
    <source>
        <dbReference type="PROSITE" id="PS01124"/>
    </source>
</evidence>
<sequence length="258" mass="28109">MTPYAYLSPKLALTAPRGFALRYSGLPRYHCNWHMHDCAMLLWPQTGGLKTAWIDEHPNDAAGHTGTVQLSRSTAILLPAATAHNTRASTQKQRHGELYLAPEVLKGRGSFGAFRLDGAMLAMLDALVSSTLDPRSAEPLVDAIVMQIAVGRSLPLLPDTAAPSLGQRMVRRFGLALEWDQQVPLVDAVACELGVSQRQLQRACLQEFGTSPIDIRRRMLAGRARELMAQGQTLAQTSLQLGFASSGHLGRLLRAISH</sequence>
<dbReference type="GO" id="GO:0043565">
    <property type="term" value="F:sequence-specific DNA binding"/>
    <property type="evidence" value="ECO:0007669"/>
    <property type="project" value="InterPro"/>
</dbReference>
<dbReference type="InterPro" id="IPR018060">
    <property type="entry name" value="HTH_AraC"/>
</dbReference>
<evidence type="ECO:0000313" key="2">
    <source>
        <dbReference type="EMBL" id="KLN56103.1"/>
    </source>
</evidence>
<dbReference type="SMART" id="SM00342">
    <property type="entry name" value="HTH_ARAC"/>
    <property type="match status" value="1"/>
</dbReference>
<keyword evidence="3" id="KW-1185">Reference proteome</keyword>
<dbReference type="GO" id="GO:0003700">
    <property type="term" value="F:DNA-binding transcription factor activity"/>
    <property type="evidence" value="ECO:0007669"/>
    <property type="project" value="InterPro"/>
</dbReference>
<accession>A0A0H2M108</accession>
<dbReference type="PROSITE" id="PS01124">
    <property type="entry name" value="HTH_ARAC_FAMILY_2"/>
    <property type="match status" value="1"/>
</dbReference>
<organism evidence="2 3">
    <name type="scientific">Variovorax paradoxus</name>
    <dbReference type="NCBI Taxonomy" id="34073"/>
    <lineage>
        <taxon>Bacteria</taxon>
        <taxon>Pseudomonadati</taxon>
        <taxon>Pseudomonadota</taxon>
        <taxon>Betaproteobacteria</taxon>
        <taxon>Burkholderiales</taxon>
        <taxon>Comamonadaceae</taxon>
        <taxon>Variovorax</taxon>
    </lineage>
</organism>
<dbReference type="Proteomes" id="UP000035170">
    <property type="component" value="Unassembled WGS sequence"/>
</dbReference>
<dbReference type="PATRIC" id="fig|34073.19.peg.2865"/>